<feature type="domain" description="Radical SAM core" evidence="8">
    <location>
        <begin position="13"/>
        <end position="206"/>
    </location>
</feature>
<keyword evidence="10" id="KW-1185">Reference proteome</keyword>
<keyword evidence="3" id="KW-0313">Glucose metabolism</keyword>
<keyword evidence="6" id="KW-0408">Iron</keyword>
<dbReference type="EMBL" id="ACDP02000001">
    <property type="protein sequence ID" value="EEO28558.1"/>
    <property type="molecule type" value="Genomic_DNA"/>
</dbReference>
<comment type="caution">
    <text evidence="9">The sequence shown here is derived from an EMBL/GenBank/DDBJ whole genome shotgun (WGS) entry which is preliminary data.</text>
</comment>
<keyword evidence="3" id="KW-0119">Carbohydrate metabolism</keyword>
<keyword evidence="2" id="KW-0004">4Fe-4S</keyword>
<dbReference type="SUPFAM" id="SSF102114">
    <property type="entry name" value="Radical SAM enzymes"/>
    <property type="match status" value="1"/>
</dbReference>
<dbReference type="CDD" id="cd01335">
    <property type="entry name" value="Radical_SAM"/>
    <property type="match status" value="1"/>
</dbReference>
<dbReference type="InterPro" id="IPR013785">
    <property type="entry name" value="Aldolase_TIM"/>
</dbReference>
<sequence>MSGTENCEDTVGYTLHGSRYLNLTNRCGILRCAFCPKFNGAWSVKEYDMRLHHYPSADELVEAAGNPADYKEIVFCGMGESTMRLEVMLEVARRLREKGARLRLNTNGLGNLINGRDVAPEIAALIPTISVSLNAQDEETYNRHCRPKDPRAYASVLEFVESARKAGADVTVTAIDGLPGVNIAACQAVADRLGVRFRRRVLDDLV</sequence>
<dbReference type="eggNOG" id="COG0535">
    <property type="taxonomic scope" value="Bacteria"/>
</dbReference>
<dbReference type="AlphaFoldDB" id="C3X5S2"/>
<organism evidence="9 10">
    <name type="scientific">Oxalobacter paraformigenes</name>
    <dbReference type="NCBI Taxonomy" id="556268"/>
    <lineage>
        <taxon>Bacteria</taxon>
        <taxon>Pseudomonadati</taxon>
        <taxon>Pseudomonadota</taxon>
        <taxon>Betaproteobacteria</taxon>
        <taxon>Burkholderiales</taxon>
        <taxon>Oxalobacteraceae</taxon>
        <taxon>Oxalobacter</taxon>
    </lineage>
</organism>
<evidence type="ECO:0000256" key="7">
    <source>
        <dbReference type="ARBA" id="ARBA00023014"/>
    </source>
</evidence>
<gene>
    <name evidence="9" type="ORF">OFAG_01711</name>
</gene>
<dbReference type="HOGENOM" id="CLU_1364481_0_0_4"/>
<keyword evidence="4" id="KW-0949">S-adenosyl-L-methionine</keyword>
<reference evidence="9" key="1">
    <citation type="submission" date="2011-10" db="EMBL/GenBank/DDBJ databases">
        <title>The Genome Sequence of Oxalobacter formigenes HOxBLS.</title>
        <authorList>
            <consortium name="The Broad Institute Genome Sequencing Platform"/>
            <person name="Earl A."/>
            <person name="Ward D."/>
            <person name="Feldgarden M."/>
            <person name="Gevers D."/>
            <person name="Allison M.J."/>
            <person name="Humphrey S."/>
            <person name="Young S.K."/>
            <person name="Zeng Q."/>
            <person name="Gargeya S."/>
            <person name="Fitzgerald M."/>
            <person name="Haas B."/>
            <person name="Abouelleil A."/>
            <person name="Alvarado L."/>
            <person name="Arachchi H.M."/>
            <person name="Berlin A."/>
            <person name="Brown A."/>
            <person name="Chapman S.B."/>
            <person name="Chen Z."/>
            <person name="Dunbar C."/>
            <person name="Freedman E."/>
            <person name="Gearin G."/>
            <person name="Goldberg J."/>
            <person name="Griggs A."/>
            <person name="Gujja S."/>
            <person name="Heiman D."/>
            <person name="Howarth C."/>
            <person name="Larson L."/>
            <person name="Lui A."/>
            <person name="MacDonald P.J.P."/>
            <person name="Montmayeur A."/>
            <person name="Murphy C."/>
            <person name="Neiman D."/>
            <person name="Pearson M."/>
            <person name="Priest M."/>
            <person name="Roberts A."/>
            <person name="Saif S."/>
            <person name="Shea T."/>
            <person name="Shenoy N."/>
            <person name="Sisk P."/>
            <person name="Stolte C."/>
            <person name="Sykes S."/>
            <person name="Wortman J."/>
            <person name="Nusbaum C."/>
            <person name="Birren B."/>
        </authorList>
    </citation>
    <scope>NUCLEOTIDE SEQUENCE [LARGE SCALE GENOMIC DNA]</scope>
    <source>
        <strain evidence="9">HOxBLS</strain>
    </source>
</reference>
<dbReference type="SFLD" id="SFLDG01111">
    <property type="entry name" value="Uncharacterised_Radical_SAM_Su"/>
    <property type="match status" value="1"/>
</dbReference>
<dbReference type="InterPro" id="IPR023821">
    <property type="entry name" value="rSAM_TatD-assoc"/>
</dbReference>
<dbReference type="Gene3D" id="3.20.20.70">
    <property type="entry name" value="Aldolase class I"/>
    <property type="match status" value="1"/>
</dbReference>
<dbReference type="InterPro" id="IPR007197">
    <property type="entry name" value="rSAM"/>
</dbReference>
<dbReference type="PANTHER" id="PTHR30352:SF5">
    <property type="entry name" value="PYRUVATE FORMATE-LYASE 1-ACTIVATING ENZYME"/>
    <property type="match status" value="1"/>
</dbReference>
<dbReference type="PANTHER" id="PTHR30352">
    <property type="entry name" value="PYRUVATE FORMATE-LYASE-ACTIVATING ENZYME"/>
    <property type="match status" value="1"/>
</dbReference>
<dbReference type="GO" id="GO:0003824">
    <property type="term" value="F:catalytic activity"/>
    <property type="evidence" value="ECO:0007669"/>
    <property type="project" value="InterPro"/>
</dbReference>
<evidence type="ECO:0000313" key="9">
    <source>
        <dbReference type="EMBL" id="EEO28558.1"/>
    </source>
</evidence>
<evidence type="ECO:0000256" key="6">
    <source>
        <dbReference type="ARBA" id="ARBA00023004"/>
    </source>
</evidence>
<dbReference type="InterPro" id="IPR034457">
    <property type="entry name" value="Organic_radical-activating"/>
</dbReference>
<dbReference type="InterPro" id="IPR058240">
    <property type="entry name" value="rSAM_sf"/>
</dbReference>
<dbReference type="PROSITE" id="PS51918">
    <property type="entry name" value="RADICAL_SAM"/>
    <property type="match status" value="1"/>
</dbReference>
<dbReference type="Proteomes" id="UP000003973">
    <property type="component" value="Unassembled WGS sequence"/>
</dbReference>
<evidence type="ECO:0000256" key="3">
    <source>
        <dbReference type="ARBA" id="ARBA00022526"/>
    </source>
</evidence>
<proteinExistence type="predicted"/>
<accession>C3X5S2</accession>
<dbReference type="GO" id="GO:0051539">
    <property type="term" value="F:4 iron, 4 sulfur cluster binding"/>
    <property type="evidence" value="ECO:0007669"/>
    <property type="project" value="UniProtKB-KW"/>
</dbReference>
<evidence type="ECO:0000313" key="10">
    <source>
        <dbReference type="Proteomes" id="UP000003973"/>
    </source>
</evidence>
<protein>
    <submittedName>
        <fullName evidence="9">Radical SAM protein, TatD family-associated</fullName>
    </submittedName>
</protein>
<evidence type="ECO:0000256" key="2">
    <source>
        <dbReference type="ARBA" id="ARBA00022485"/>
    </source>
</evidence>
<dbReference type="GO" id="GO:0046872">
    <property type="term" value="F:metal ion binding"/>
    <property type="evidence" value="ECO:0007669"/>
    <property type="project" value="UniProtKB-KW"/>
</dbReference>
<evidence type="ECO:0000256" key="5">
    <source>
        <dbReference type="ARBA" id="ARBA00022723"/>
    </source>
</evidence>
<dbReference type="SFLD" id="SFLDS00029">
    <property type="entry name" value="Radical_SAM"/>
    <property type="match status" value="1"/>
</dbReference>
<evidence type="ECO:0000256" key="4">
    <source>
        <dbReference type="ARBA" id="ARBA00022691"/>
    </source>
</evidence>
<keyword evidence="7" id="KW-0411">Iron-sulfur</keyword>
<dbReference type="RefSeq" id="WP_005878360.1">
    <property type="nucleotide sequence ID" value="NZ_CABMNL010000001.1"/>
</dbReference>
<dbReference type="GO" id="GO:0006006">
    <property type="term" value="P:glucose metabolic process"/>
    <property type="evidence" value="ECO:0007669"/>
    <property type="project" value="UniProtKB-KW"/>
</dbReference>
<keyword evidence="5" id="KW-0479">Metal-binding</keyword>
<evidence type="ECO:0000256" key="1">
    <source>
        <dbReference type="ARBA" id="ARBA00001966"/>
    </source>
</evidence>
<evidence type="ECO:0000259" key="8">
    <source>
        <dbReference type="PROSITE" id="PS51918"/>
    </source>
</evidence>
<dbReference type="NCBIfam" id="TIGR04038">
    <property type="entry name" value="tatD_link_rSAM"/>
    <property type="match status" value="1"/>
</dbReference>
<name>C3X5S2_9BURK</name>
<dbReference type="Pfam" id="PF04055">
    <property type="entry name" value="Radical_SAM"/>
    <property type="match status" value="1"/>
</dbReference>
<comment type="cofactor">
    <cofactor evidence="1">
        <name>[4Fe-4S] cluster</name>
        <dbReference type="ChEBI" id="CHEBI:49883"/>
    </cofactor>
</comment>